<evidence type="ECO:0000313" key="2">
    <source>
        <dbReference type="Proteomes" id="UP000664521"/>
    </source>
</evidence>
<comment type="caution">
    <text evidence="1">The sequence shown here is derived from an EMBL/GenBank/DDBJ whole genome shotgun (WGS) entry which is preliminary data.</text>
</comment>
<dbReference type="Gene3D" id="1.10.600.10">
    <property type="entry name" value="Farnesyl Diphosphate Synthase"/>
    <property type="match status" value="1"/>
</dbReference>
<dbReference type="SUPFAM" id="SSF48576">
    <property type="entry name" value="Terpenoid synthases"/>
    <property type="match status" value="1"/>
</dbReference>
<dbReference type="Pfam" id="PF19086">
    <property type="entry name" value="Terpene_syn_C_2"/>
    <property type="match status" value="1"/>
</dbReference>
<dbReference type="InterPro" id="IPR008949">
    <property type="entry name" value="Isoprenoid_synthase_dom_sf"/>
</dbReference>
<dbReference type="OrthoDB" id="3004402at2759"/>
<proteinExistence type="predicted"/>
<keyword evidence="2" id="KW-1185">Reference proteome</keyword>
<accession>A0A8H3EZ03</accession>
<name>A0A8H3EZ03_9LECA</name>
<evidence type="ECO:0008006" key="3">
    <source>
        <dbReference type="Google" id="ProtNLM"/>
    </source>
</evidence>
<dbReference type="Proteomes" id="UP000664521">
    <property type="component" value="Unassembled WGS sequence"/>
</dbReference>
<organism evidence="1 2">
    <name type="scientific">Heterodermia speciosa</name>
    <dbReference type="NCBI Taxonomy" id="116794"/>
    <lineage>
        <taxon>Eukaryota</taxon>
        <taxon>Fungi</taxon>
        <taxon>Dikarya</taxon>
        <taxon>Ascomycota</taxon>
        <taxon>Pezizomycotina</taxon>
        <taxon>Lecanoromycetes</taxon>
        <taxon>OSLEUM clade</taxon>
        <taxon>Lecanoromycetidae</taxon>
        <taxon>Caliciales</taxon>
        <taxon>Physciaceae</taxon>
        <taxon>Heterodermia</taxon>
    </lineage>
</organism>
<gene>
    <name evidence="1" type="ORF">HETSPECPRED_001924</name>
</gene>
<protein>
    <recommendedName>
        <fullName evidence="3">Terpenoid synthase</fullName>
    </recommendedName>
</protein>
<sequence length="302" mass="33829">MLLASDDSDSDIVGDQGITFAKLAQKQLRPGVQHNIALATQYMYPSADPRRIKLISALMLLYFVFDDKVEETPSQTLASFRDDFMRRLEGHNNSNATPSSLQSHINSIVESIEVEDATGGNGGREMLEALHNAFQCVHPPEEGFQSVNDYLRFRRYNVGAEFVIAAAKFAIKSDVSVSDERFNYYLGLVGDHLGLVNDLASYDKELRALLRGDTQDMINIVDVINKVTCLDGTAEAKSVVWALQLQIEKQMTEELDRLRLHNLTDEEWWFLEAVTSTVTGNVMYCMTTGRYGGEAARIRTTS</sequence>
<dbReference type="AlphaFoldDB" id="A0A8H3EZ03"/>
<reference evidence="1" key="1">
    <citation type="submission" date="2021-03" db="EMBL/GenBank/DDBJ databases">
        <authorList>
            <person name="Tagirdzhanova G."/>
        </authorList>
    </citation>
    <scope>NUCLEOTIDE SEQUENCE</scope>
</reference>
<evidence type="ECO:0000313" key="1">
    <source>
        <dbReference type="EMBL" id="CAF9914220.1"/>
    </source>
</evidence>
<dbReference type="EMBL" id="CAJPDS010000014">
    <property type="protein sequence ID" value="CAF9914220.1"/>
    <property type="molecule type" value="Genomic_DNA"/>
</dbReference>